<organism evidence="2">
    <name type="scientific">viral metagenome</name>
    <dbReference type="NCBI Taxonomy" id="1070528"/>
    <lineage>
        <taxon>unclassified sequences</taxon>
        <taxon>metagenomes</taxon>
        <taxon>organismal metagenomes</taxon>
    </lineage>
</organism>
<evidence type="ECO:0000313" key="2">
    <source>
        <dbReference type="EMBL" id="QHT74531.1"/>
    </source>
</evidence>
<proteinExistence type="predicted"/>
<name>A0A6C0H1W6_9ZZZZ</name>
<dbReference type="EMBL" id="MN739851">
    <property type="protein sequence ID" value="QHT74531.1"/>
    <property type="molecule type" value="Genomic_DNA"/>
</dbReference>
<evidence type="ECO:0000256" key="1">
    <source>
        <dbReference type="SAM" id="Phobius"/>
    </source>
</evidence>
<sequence length="139" mass="16826">MATRHHPDPRIYYDFSENSSKNHTHRYHNIIYYSMETTPNLIETSTRNYLYYTLKECHGNRINVYYYALNIGVFILFMGIAILVLYYCSHRKESEYDKQQKMLRDQEYVLSKIRFYQEIQDSKQQSYASDITNLPFTSQ</sequence>
<keyword evidence="1" id="KW-0472">Membrane</keyword>
<keyword evidence="1" id="KW-1133">Transmembrane helix</keyword>
<reference evidence="2" key="1">
    <citation type="journal article" date="2020" name="Nature">
        <title>Giant virus diversity and host interactions through global metagenomics.</title>
        <authorList>
            <person name="Schulz F."/>
            <person name="Roux S."/>
            <person name="Paez-Espino D."/>
            <person name="Jungbluth S."/>
            <person name="Walsh D.A."/>
            <person name="Denef V.J."/>
            <person name="McMahon K.D."/>
            <person name="Konstantinidis K.T."/>
            <person name="Eloe-Fadrosh E.A."/>
            <person name="Kyrpides N.C."/>
            <person name="Woyke T."/>
        </authorList>
    </citation>
    <scope>NUCLEOTIDE SEQUENCE</scope>
    <source>
        <strain evidence="2">GVMAG-M-3300023179-59</strain>
    </source>
</reference>
<dbReference type="AlphaFoldDB" id="A0A6C0H1W6"/>
<protein>
    <submittedName>
        <fullName evidence="2">Uncharacterized protein</fullName>
    </submittedName>
</protein>
<accession>A0A6C0H1W6</accession>
<feature type="transmembrane region" description="Helical" evidence="1">
    <location>
        <begin position="64"/>
        <end position="88"/>
    </location>
</feature>
<keyword evidence="1" id="KW-0812">Transmembrane</keyword>